<evidence type="ECO:0000256" key="2">
    <source>
        <dbReference type="SAM" id="MobiDB-lite"/>
    </source>
</evidence>
<proteinExistence type="inferred from homology"/>
<feature type="compositionally biased region" description="Acidic residues" evidence="2">
    <location>
        <begin position="166"/>
        <end position="175"/>
    </location>
</feature>
<protein>
    <recommendedName>
        <fullName evidence="4">WASH complex subunit 3</fullName>
    </recommendedName>
</protein>
<gene>
    <name evidence="3" type="ORF">TBIB3V08_LOCUS10984</name>
</gene>
<feature type="compositionally biased region" description="Acidic residues" evidence="2">
    <location>
        <begin position="193"/>
        <end position="203"/>
    </location>
</feature>
<organism evidence="3">
    <name type="scientific">Timema bartmani</name>
    <dbReference type="NCBI Taxonomy" id="61472"/>
    <lineage>
        <taxon>Eukaryota</taxon>
        <taxon>Metazoa</taxon>
        <taxon>Ecdysozoa</taxon>
        <taxon>Arthropoda</taxon>
        <taxon>Hexapoda</taxon>
        <taxon>Insecta</taxon>
        <taxon>Pterygota</taxon>
        <taxon>Neoptera</taxon>
        <taxon>Polyneoptera</taxon>
        <taxon>Phasmatodea</taxon>
        <taxon>Timematodea</taxon>
        <taxon>Timematoidea</taxon>
        <taxon>Timematidae</taxon>
        <taxon>Timema</taxon>
    </lineage>
</organism>
<dbReference type="Gene3D" id="1.20.5.110">
    <property type="match status" value="1"/>
</dbReference>
<dbReference type="GO" id="GO:0030041">
    <property type="term" value="P:actin filament polymerization"/>
    <property type="evidence" value="ECO:0007669"/>
    <property type="project" value="TreeGrafter"/>
</dbReference>
<feature type="region of interest" description="Disordered" evidence="2">
    <location>
        <begin position="165"/>
        <end position="203"/>
    </location>
</feature>
<comment type="similarity">
    <text evidence="1">Belongs to the CCDC53 family.</text>
</comment>
<dbReference type="AlphaFoldDB" id="A0A7R9F8A1"/>
<feature type="compositionally biased region" description="Polar residues" evidence="2">
    <location>
        <begin position="121"/>
        <end position="137"/>
    </location>
</feature>
<dbReference type="InterPro" id="IPR019309">
    <property type="entry name" value="WASHC3"/>
</dbReference>
<reference evidence="3" key="1">
    <citation type="submission" date="2020-11" db="EMBL/GenBank/DDBJ databases">
        <authorList>
            <person name="Tran Van P."/>
        </authorList>
    </citation>
    <scope>NUCLEOTIDE SEQUENCE</scope>
</reference>
<sequence>MDGNGLPIIGPSVDKTKIEPIHQKRLIAFINHFLTTTVSFLNTFSHSVETRLEKCEGQLQKMDAALCILEAKLNSIAGLEDVLVATPEEVTENPPEVTPPPPPPPPPPPVAPVTDVPSGASEPQTNNATPAQTKISQDPQYSRFFRMVAVGVPLQAVKQKMQVEGLDPEILDDPDAPAPTNTSLGGVSVTDEKPEDSDSSFSD</sequence>
<dbReference type="GO" id="GO:0071203">
    <property type="term" value="C:WASH complex"/>
    <property type="evidence" value="ECO:0007669"/>
    <property type="project" value="InterPro"/>
</dbReference>
<evidence type="ECO:0000256" key="1">
    <source>
        <dbReference type="ARBA" id="ARBA00006290"/>
    </source>
</evidence>
<feature type="compositionally biased region" description="Pro residues" evidence="2">
    <location>
        <begin position="96"/>
        <end position="111"/>
    </location>
</feature>
<feature type="region of interest" description="Disordered" evidence="2">
    <location>
        <begin position="89"/>
        <end position="137"/>
    </location>
</feature>
<evidence type="ECO:0000313" key="3">
    <source>
        <dbReference type="EMBL" id="CAD7448701.1"/>
    </source>
</evidence>
<accession>A0A7R9F8A1</accession>
<evidence type="ECO:0008006" key="4">
    <source>
        <dbReference type="Google" id="ProtNLM"/>
    </source>
</evidence>
<name>A0A7R9F8A1_9NEOP</name>
<dbReference type="EMBL" id="OD570387">
    <property type="protein sequence ID" value="CAD7448701.1"/>
    <property type="molecule type" value="Genomic_DNA"/>
</dbReference>
<dbReference type="Pfam" id="PF10152">
    <property type="entry name" value="CCDC53"/>
    <property type="match status" value="1"/>
</dbReference>
<dbReference type="PANTHER" id="PTHR13015:SF0">
    <property type="entry name" value="WASH COMPLEX SUBUNIT 3"/>
    <property type="match status" value="1"/>
</dbReference>
<dbReference type="PANTHER" id="PTHR13015">
    <property type="entry name" value="PROTEIN AD-016-RELATED"/>
    <property type="match status" value="1"/>
</dbReference>
<dbReference type="GO" id="GO:0006887">
    <property type="term" value="P:exocytosis"/>
    <property type="evidence" value="ECO:0007669"/>
    <property type="project" value="TreeGrafter"/>
</dbReference>